<reference evidence="1" key="1">
    <citation type="journal article" date="2015" name="Nature">
        <title>Complex archaea that bridge the gap between prokaryotes and eukaryotes.</title>
        <authorList>
            <person name="Spang A."/>
            <person name="Saw J.H."/>
            <person name="Jorgensen S.L."/>
            <person name="Zaremba-Niedzwiedzka K."/>
            <person name="Martijn J."/>
            <person name="Lind A.E."/>
            <person name="van Eijk R."/>
            <person name="Schleper C."/>
            <person name="Guy L."/>
            <person name="Ettema T.J."/>
        </authorList>
    </citation>
    <scope>NUCLEOTIDE SEQUENCE</scope>
</reference>
<gene>
    <name evidence="1" type="ORF">LCGC14_2106290</name>
</gene>
<dbReference type="EMBL" id="LAZR01025939">
    <property type="protein sequence ID" value="KKL70300.1"/>
    <property type="molecule type" value="Genomic_DNA"/>
</dbReference>
<protein>
    <submittedName>
        <fullName evidence="1">Uncharacterized protein</fullName>
    </submittedName>
</protein>
<organism evidence="1">
    <name type="scientific">marine sediment metagenome</name>
    <dbReference type="NCBI Taxonomy" id="412755"/>
    <lineage>
        <taxon>unclassified sequences</taxon>
        <taxon>metagenomes</taxon>
        <taxon>ecological metagenomes</taxon>
    </lineage>
</organism>
<evidence type="ECO:0000313" key="1">
    <source>
        <dbReference type="EMBL" id="KKL70300.1"/>
    </source>
</evidence>
<accession>A0A0F9GLM6</accession>
<name>A0A0F9GLM6_9ZZZZ</name>
<proteinExistence type="predicted"/>
<dbReference type="AlphaFoldDB" id="A0A0F9GLM6"/>
<sequence length="101" mass="11643">MKNGMSKRLALDAAIVISVVSMAGVGGLAWGQIKERVRTNSENIIQLEEGEEQRTEILIQQKSLSVKIEGMQREQRDSREDTQRQLNRIIQKLDNRWRLPQ</sequence>
<comment type="caution">
    <text evidence="1">The sequence shown here is derived from an EMBL/GenBank/DDBJ whole genome shotgun (WGS) entry which is preliminary data.</text>
</comment>